<accession>A0A096B4D4</accession>
<protein>
    <recommendedName>
        <fullName evidence="4">DUF3801 domain-containing protein</fullName>
    </recommendedName>
</protein>
<gene>
    <name evidence="2" type="ORF">HMPREF9460_03032</name>
</gene>
<sequence>MDNSGEVADLMVKESIQLTEAAVKMLAAGSKNLAAFLMALSQNNKKLYGKANMARLLQTGRELKTFHIKESDLEDFRAYAKKNVLFSVIKDTRSTSGIVDLVTNVDYVPLVNHYLEQRSYPAPAQEQEEEAPKKAAPRVRPEHSSPQRGSGSTARQTRSTDMRTTETTEKPSVKSRLEALRAASEGMREPGRAPQAKGKTVPKSR</sequence>
<reference evidence="2 3" key="1">
    <citation type="submission" date="2011-08" db="EMBL/GenBank/DDBJ databases">
        <title>The Genome Sequence of Clostridium orbiscindens 1_3_50AFAA.</title>
        <authorList>
            <consortium name="The Broad Institute Genome Sequencing Platform"/>
            <person name="Earl A."/>
            <person name="Ward D."/>
            <person name="Feldgarden M."/>
            <person name="Gevers D."/>
            <person name="Daigneault M."/>
            <person name="Strauss J."/>
            <person name="Allen-Vercoe E."/>
            <person name="Young S.K."/>
            <person name="Zeng Q."/>
            <person name="Gargeya S."/>
            <person name="Fitzgerald M."/>
            <person name="Haas B."/>
            <person name="Abouelleil A."/>
            <person name="Alvarado L."/>
            <person name="Arachchi H.M."/>
            <person name="Berlin A."/>
            <person name="Brown A."/>
            <person name="Chapman S.B."/>
            <person name="Chen Z."/>
            <person name="Dunbar C."/>
            <person name="Freedman E."/>
            <person name="Gearin G."/>
            <person name="Gellesch M."/>
            <person name="Goldberg J."/>
            <person name="Griggs A."/>
            <person name="Gujja S."/>
            <person name="Heiman D."/>
            <person name="Howarth C."/>
            <person name="Larson L."/>
            <person name="Lui A."/>
            <person name="MacDonald P.J.P."/>
            <person name="Montmayeur A."/>
            <person name="Murphy C."/>
            <person name="Neiman D."/>
            <person name="Pearson M."/>
            <person name="Priest M."/>
            <person name="Roberts A."/>
            <person name="Saif S."/>
            <person name="Shea T."/>
            <person name="Shenoy N."/>
            <person name="Sisk P."/>
            <person name="Stolte C."/>
            <person name="Sykes S."/>
            <person name="Wortman J."/>
            <person name="Nusbaum C."/>
            <person name="Birren B."/>
        </authorList>
    </citation>
    <scope>NUCLEOTIDE SEQUENCE [LARGE SCALE GENOMIC DNA]</scope>
    <source>
        <strain evidence="2 3">1_3_50AFAA</strain>
    </source>
</reference>
<dbReference type="EMBL" id="ADLO01000092">
    <property type="protein sequence ID" value="KGF54238.1"/>
    <property type="molecule type" value="Genomic_DNA"/>
</dbReference>
<keyword evidence="3" id="KW-1185">Reference proteome</keyword>
<dbReference type="InterPro" id="IPR024234">
    <property type="entry name" value="DUF3801"/>
</dbReference>
<proteinExistence type="predicted"/>
<feature type="compositionally biased region" description="Polar residues" evidence="1">
    <location>
        <begin position="146"/>
        <end position="156"/>
    </location>
</feature>
<comment type="caution">
    <text evidence="2">The sequence shown here is derived from an EMBL/GenBank/DDBJ whole genome shotgun (WGS) entry which is preliminary data.</text>
</comment>
<name>A0A096B4D4_FLAPL</name>
<organism evidence="2 3">
    <name type="scientific">Flavonifractor plautii 1_3_50AFAA</name>
    <dbReference type="NCBI Taxonomy" id="742738"/>
    <lineage>
        <taxon>Bacteria</taxon>
        <taxon>Bacillati</taxon>
        <taxon>Bacillota</taxon>
        <taxon>Clostridia</taxon>
        <taxon>Eubacteriales</taxon>
        <taxon>Oscillospiraceae</taxon>
        <taxon>Flavonifractor</taxon>
    </lineage>
</organism>
<dbReference type="Pfam" id="PF12687">
    <property type="entry name" value="DUF3801"/>
    <property type="match status" value="1"/>
</dbReference>
<evidence type="ECO:0000256" key="1">
    <source>
        <dbReference type="SAM" id="MobiDB-lite"/>
    </source>
</evidence>
<feature type="region of interest" description="Disordered" evidence="1">
    <location>
        <begin position="120"/>
        <end position="205"/>
    </location>
</feature>
<feature type="compositionally biased region" description="Basic and acidic residues" evidence="1">
    <location>
        <begin position="158"/>
        <end position="179"/>
    </location>
</feature>
<dbReference type="AlphaFoldDB" id="A0A096B4D4"/>
<dbReference type="Proteomes" id="UP000029585">
    <property type="component" value="Unassembled WGS sequence"/>
</dbReference>
<evidence type="ECO:0000313" key="3">
    <source>
        <dbReference type="Proteomes" id="UP000029585"/>
    </source>
</evidence>
<dbReference type="RefSeq" id="WP_024724786.1">
    <property type="nucleotide sequence ID" value="NZ_KN174164.1"/>
</dbReference>
<dbReference type="PATRIC" id="fig|742738.3.peg.3117"/>
<dbReference type="HOGENOM" id="CLU_117166_0_0_9"/>
<evidence type="ECO:0008006" key="4">
    <source>
        <dbReference type="Google" id="ProtNLM"/>
    </source>
</evidence>
<evidence type="ECO:0000313" key="2">
    <source>
        <dbReference type="EMBL" id="KGF54238.1"/>
    </source>
</evidence>